<dbReference type="EMBL" id="BQXS01005482">
    <property type="protein sequence ID" value="GKT37932.1"/>
    <property type="molecule type" value="Genomic_DNA"/>
</dbReference>
<reference evidence="1" key="1">
    <citation type="submission" date="2022-03" db="EMBL/GenBank/DDBJ databases">
        <title>Draft genome sequence of Aduncisulcus paluster, a free-living microaerophilic Fornicata.</title>
        <authorList>
            <person name="Yuyama I."/>
            <person name="Kume K."/>
            <person name="Tamura T."/>
            <person name="Inagaki Y."/>
            <person name="Hashimoto T."/>
        </authorList>
    </citation>
    <scope>NUCLEOTIDE SEQUENCE</scope>
    <source>
        <strain evidence="1">NY0171</strain>
    </source>
</reference>
<gene>
    <name evidence="1" type="ORF">ADUPG1_003870</name>
</gene>
<organism evidence="1 2">
    <name type="scientific">Aduncisulcus paluster</name>
    <dbReference type="NCBI Taxonomy" id="2918883"/>
    <lineage>
        <taxon>Eukaryota</taxon>
        <taxon>Metamonada</taxon>
        <taxon>Carpediemonas-like organisms</taxon>
        <taxon>Aduncisulcus</taxon>
    </lineage>
</organism>
<keyword evidence="2" id="KW-1185">Reference proteome</keyword>
<dbReference type="PANTHER" id="PTHR34297">
    <property type="entry name" value="HYPOTHETICAL CYTOSOLIC PROTEIN-RELATED"/>
    <property type="match status" value="1"/>
</dbReference>
<dbReference type="Pfam" id="PF03780">
    <property type="entry name" value="Asp23"/>
    <property type="match status" value="1"/>
</dbReference>
<dbReference type="InterPro" id="IPR005531">
    <property type="entry name" value="Asp23"/>
</dbReference>
<dbReference type="Proteomes" id="UP001057375">
    <property type="component" value="Unassembled WGS sequence"/>
</dbReference>
<name>A0ABQ5KZY8_9EUKA</name>
<protein>
    <submittedName>
        <fullName evidence="1">Alkaline shock protein Asp23 like protein</fullName>
    </submittedName>
</protein>
<sequence length="102" mass="10983">MAEKTQLDALEYGNVNISDDVIGIITSIAAAEIEGVNGLYGGFAEDIAEMFGVKNLKKGVKVDIVDDVVVVDLNIIVDFGIKIPDVAWKVQENVKNAIETMT</sequence>
<evidence type="ECO:0000313" key="1">
    <source>
        <dbReference type="EMBL" id="GKT37932.1"/>
    </source>
</evidence>
<evidence type="ECO:0000313" key="2">
    <source>
        <dbReference type="Proteomes" id="UP001057375"/>
    </source>
</evidence>
<accession>A0ABQ5KZY8</accession>
<proteinExistence type="predicted"/>
<comment type="caution">
    <text evidence="1">The sequence shown here is derived from an EMBL/GenBank/DDBJ whole genome shotgun (WGS) entry which is preliminary data.</text>
</comment>
<feature type="non-terminal residue" evidence="1">
    <location>
        <position position="102"/>
    </location>
</feature>